<feature type="region of interest" description="Disordered" evidence="1">
    <location>
        <begin position="438"/>
        <end position="473"/>
    </location>
</feature>
<dbReference type="Proteomes" id="UP000676310">
    <property type="component" value="Unassembled WGS sequence"/>
</dbReference>
<keyword evidence="3" id="KW-1185">Reference proteome</keyword>
<reference evidence="2" key="1">
    <citation type="submission" date="2021-05" db="EMBL/GenBank/DDBJ databases">
        <authorList>
            <person name="Stam R."/>
        </authorList>
    </citation>
    <scope>NUCLEOTIDE SEQUENCE</scope>
    <source>
        <strain evidence="2">CS162</strain>
    </source>
</reference>
<dbReference type="AlphaFoldDB" id="A0A8J2HWJ3"/>
<evidence type="ECO:0000313" key="2">
    <source>
        <dbReference type="EMBL" id="CAG5153559.1"/>
    </source>
</evidence>
<name>A0A8J2HWJ3_9PLEO</name>
<comment type="caution">
    <text evidence="2">The sequence shown here is derived from an EMBL/GenBank/DDBJ whole genome shotgun (WGS) entry which is preliminary data.</text>
</comment>
<evidence type="ECO:0000256" key="1">
    <source>
        <dbReference type="SAM" id="MobiDB-lite"/>
    </source>
</evidence>
<dbReference type="RefSeq" id="XP_043166769.1">
    <property type="nucleotide sequence ID" value="XM_043310834.1"/>
</dbReference>
<feature type="compositionally biased region" description="Basic and acidic residues" evidence="1">
    <location>
        <begin position="451"/>
        <end position="473"/>
    </location>
</feature>
<dbReference type="EMBL" id="CAJRGZ010000016">
    <property type="protein sequence ID" value="CAG5153559.1"/>
    <property type="molecule type" value="Genomic_DNA"/>
</dbReference>
<protein>
    <submittedName>
        <fullName evidence="2">Uncharacterized protein</fullName>
    </submittedName>
</protein>
<proteinExistence type="predicted"/>
<accession>A0A8J2HWJ3</accession>
<organism evidence="2 3">
    <name type="scientific">Alternaria atra</name>
    <dbReference type="NCBI Taxonomy" id="119953"/>
    <lineage>
        <taxon>Eukaryota</taxon>
        <taxon>Fungi</taxon>
        <taxon>Dikarya</taxon>
        <taxon>Ascomycota</taxon>
        <taxon>Pezizomycotina</taxon>
        <taxon>Dothideomycetes</taxon>
        <taxon>Pleosporomycetidae</taxon>
        <taxon>Pleosporales</taxon>
        <taxon>Pleosporineae</taxon>
        <taxon>Pleosporaceae</taxon>
        <taxon>Alternaria</taxon>
        <taxon>Alternaria sect. Ulocladioides</taxon>
    </lineage>
</organism>
<evidence type="ECO:0000313" key="3">
    <source>
        <dbReference type="Proteomes" id="UP000676310"/>
    </source>
</evidence>
<sequence>MRPKLSRRVKLAAPRMVPDIRQTMGDRRYTRRGERKYIGLQNEILERPWTAKRYNRRADSFDPDDCTIDSIGPGGDYPLGDIVRLSKALRRALVTYQTVARFTEDREKKADPEIQQVIKQAEKVQHTSVEAFKRCCLALQANLEELGEVNSTFSRLTFEKQDWWEGHNIFSREIPSDFIEGRFASQDGKLQNVASYTYHLEKSLYEELETIKHKPYSRRSKTEFVSRITTELVRVLNDTEIGYQHLFYYGVAIIVDVLLAHPRHIPSMATELNEPQILYYFNEILKRIGEDALYQEGLQSRKLHRRNLSDGARRMLEAMNAYPCEELKCVHERYNHTYKRLLRLARREVSSRVYVCIGRRLPTELCAMIVQATHIAERIDPPCSEFGAEFPCSSSIGPYAFDWDDWLGRYRRHSDYDNESVSSGPEWGYSERSFGSEDLKSELSSEELEIDSTHHEFEDDEHNDKNTEENVAS</sequence>
<gene>
    <name evidence="2" type="ORF">ALTATR162_LOCUS3228</name>
</gene>
<dbReference type="OrthoDB" id="10582154at2759"/>
<dbReference type="GeneID" id="67014761"/>